<proteinExistence type="predicted"/>
<feature type="region of interest" description="Disordered" evidence="1">
    <location>
        <begin position="1"/>
        <end position="20"/>
    </location>
</feature>
<dbReference type="EMBL" id="CADIJQ010000001">
    <property type="protein sequence ID" value="CAB3664287.1"/>
    <property type="molecule type" value="Genomic_DNA"/>
</dbReference>
<evidence type="ECO:0000256" key="1">
    <source>
        <dbReference type="SAM" id="MobiDB-lite"/>
    </source>
</evidence>
<keyword evidence="3" id="KW-1185">Reference proteome</keyword>
<name>A0A6S6Z656_9BURK</name>
<accession>A0A6S6Z656</accession>
<evidence type="ECO:0000313" key="2">
    <source>
        <dbReference type="EMBL" id="CAB3664287.1"/>
    </source>
</evidence>
<organism evidence="2 3">
    <name type="scientific">Achromobacter kerstersii</name>
    <dbReference type="NCBI Taxonomy" id="1353890"/>
    <lineage>
        <taxon>Bacteria</taxon>
        <taxon>Pseudomonadati</taxon>
        <taxon>Pseudomonadota</taxon>
        <taxon>Betaproteobacteria</taxon>
        <taxon>Burkholderiales</taxon>
        <taxon>Alcaligenaceae</taxon>
        <taxon>Achromobacter</taxon>
    </lineage>
</organism>
<dbReference type="Proteomes" id="UP000494269">
    <property type="component" value="Unassembled WGS sequence"/>
</dbReference>
<feature type="compositionally biased region" description="Polar residues" evidence="1">
    <location>
        <begin position="10"/>
        <end position="20"/>
    </location>
</feature>
<protein>
    <submittedName>
        <fullName evidence="2">Uncharacterized protein</fullName>
    </submittedName>
</protein>
<sequence length="56" mass="5882">MSRAPGVLWSSFSGSTQPSTDTAVRITSIGWLEAGSAASATCNWAGSPRRLFSFCL</sequence>
<dbReference type="AlphaFoldDB" id="A0A6S6Z656"/>
<gene>
    <name evidence="2" type="ORF">LMG3441_00729</name>
</gene>
<reference evidence="2 3" key="1">
    <citation type="submission" date="2020-04" db="EMBL/GenBank/DDBJ databases">
        <authorList>
            <person name="De Canck E."/>
        </authorList>
    </citation>
    <scope>NUCLEOTIDE SEQUENCE [LARGE SCALE GENOMIC DNA]</scope>
    <source>
        <strain evidence="2 3">LMG 3441</strain>
    </source>
</reference>
<evidence type="ECO:0000313" key="3">
    <source>
        <dbReference type="Proteomes" id="UP000494269"/>
    </source>
</evidence>